<evidence type="ECO:0000313" key="3">
    <source>
        <dbReference type="EMBL" id="BBN98859.1"/>
    </source>
</evidence>
<dbReference type="Proteomes" id="UP000326951">
    <property type="component" value="Chromosome"/>
</dbReference>
<dbReference type="AlphaFoldDB" id="A0A5K7WYP6"/>
<accession>A0A5K7WYP6</accession>
<name>A0A5K7WYP6_9BACL</name>
<dbReference type="NCBIfam" id="TIGR02867">
    <property type="entry name" value="spore_II_P"/>
    <property type="match status" value="1"/>
</dbReference>
<dbReference type="Pfam" id="PF07454">
    <property type="entry name" value="SpoIIP"/>
    <property type="match status" value="1"/>
</dbReference>
<dbReference type="InterPro" id="IPR010897">
    <property type="entry name" value="Spore_II_P"/>
</dbReference>
<proteinExistence type="predicted"/>
<evidence type="ECO:0000256" key="2">
    <source>
        <dbReference type="SAM" id="Phobius"/>
    </source>
</evidence>
<feature type="region of interest" description="Disordered" evidence="1">
    <location>
        <begin position="131"/>
        <end position="160"/>
    </location>
</feature>
<feature type="transmembrane region" description="Helical" evidence="2">
    <location>
        <begin position="20"/>
        <end position="41"/>
    </location>
</feature>
<evidence type="ECO:0000313" key="4">
    <source>
        <dbReference type="Proteomes" id="UP000326951"/>
    </source>
</evidence>
<protein>
    <submittedName>
        <fullName evidence="3">Stage II sporulation protein P</fullName>
    </submittedName>
</protein>
<sequence length="362" mass="40562">MKKINPTLKMQQTAQPSLLFYYLFFITLVYGLAMLISISQFKIGAVEDVMQKADWPAEVLLTETFGSENNIFNHALDKQERPKSLSHVIFETITELHFDDNRSLFGSELPGFSIYNTRIFVAGKGLNYTNLPKDNPPPSQINIETPEPDEPKPDETNKSNAKLKKTVLIYHTHPWESYHPINNGQVTTTNPNKSVAINGKEIGQVLAQNGIGYVHLIKQGWGYNEAYQSSRAMVQKELKKTPSLNYLIDIHRDSSGKNVTTMKIGKTSFARISIIIGEANPNYSANLYLAKKVKSELDKRYPDLVRGIVGKTKLTGNGVYNQDLSKNALLVEIGGIDNNQEEITRSSQAFAEALAKIIKQNN</sequence>
<keyword evidence="2" id="KW-1133">Transmembrane helix</keyword>
<dbReference type="RefSeq" id="WP_028975567.1">
    <property type="nucleotide sequence ID" value="NZ_AP021853.1"/>
</dbReference>
<keyword evidence="2" id="KW-0472">Membrane</keyword>
<reference evidence="3 4" key="1">
    <citation type="submission" date="2019-09" db="EMBL/GenBank/DDBJ databases">
        <title>Complete genome sequence of Sporolactobacillus terrae 70-3.</title>
        <authorList>
            <person name="Tanaka N."/>
            <person name="Shiwa Y."/>
            <person name="Fujita N."/>
            <person name="Tanasupawat S."/>
        </authorList>
    </citation>
    <scope>NUCLEOTIDE SEQUENCE [LARGE SCALE GENOMIC DNA]</scope>
    <source>
        <strain evidence="3 4">70-3</strain>
    </source>
</reference>
<organism evidence="3 4">
    <name type="scientific">Sporolactobacillus terrae</name>
    <dbReference type="NCBI Taxonomy" id="269673"/>
    <lineage>
        <taxon>Bacteria</taxon>
        <taxon>Bacillati</taxon>
        <taxon>Bacillota</taxon>
        <taxon>Bacilli</taxon>
        <taxon>Bacillales</taxon>
        <taxon>Sporolactobacillaceae</taxon>
        <taxon>Sporolactobacillus</taxon>
    </lineage>
</organism>
<dbReference type="EMBL" id="AP021853">
    <property type="protein sequence ID" value="BBN98859.1"/>
    <property type="molecule type" value="Genomic_DNA"/>
</dbReference>
<evidence type="ECO:0000256" key="1">
    <source>
        <dbReference type="SAM" id="MobiDB-lite"/>
    </source>
</evidence>
<gene>
    <name evidence="3" type="primary">spoIIP</name>
    <name evidence="3" type="ORF">St703_15640</name>
</gene>
<keyword evidence="2" id="KW-0812">Transmembrane</keyword>
<dbReference type="SUPFAM" id="SSF53187">
    <property type="entry name" value="Zn-dependent exopeptidases"/>
    <property type="match status" value="1"/>
</dbReference>